<dbReference type="EMBL" id="LSRX01000691">
    <property type="protein sequence ID" value="OLP90875.1"/>
    <property type="molecule type" value="Genomic_DNA"/>
</dbReference>
<dbReference type="Proteomes" id="UP000186817">
    <property type="component" value="Unassembled WGS sequence"/>
</dbReference>
<name>A0A1Q9D6T1_SYMMI</name>
<sequence>MGKKAAPKKAIVFCTTSVKGKKDIEREAEEAKQAAEEAARKAEEAEAASAAASSAAAAAPADTSVSAPEEEAPPS</sequence>
<feature type="region of interest" description="Disordered" evidence="1">
    <location>
        <begin position="18"/>
        <end position="75"/>
    </location>
</feature>
<dbReference type="AlphaFoldDB" id="A0A1Q9D6T1"/>
<evidence type="ECO:0000313" key="3">
    <source>
        <dbReference type="Proteomes" id="UP000186817"/>
    </source>
</evidence>
<keyword evidence="3" id="KW-1185">Reference proteome</keyword>
<feature type="compositionally biased region" description="Low complexity" evidence="1">
    <location>
        <begin position="47"/>
        <end position="59"/>
    </location>
</feature>
<feature type="compositionally biased region" description="Basic and acidic residues" evidence="1">
    <location>
        <begin position="20"/>
        <end position="44"/>
    </location>
</feature>
<gene>
    <name evidence="2" type="ORF">AK812_SmicGene27505</name>
</gene>
<comment type="caution">
    <text evidence="2">The sequence shown here is derived from an EMBL/GenBank/DDBJ whole genome shotgun (WGS) entry which is preliminary data.</text>
</comment>
<organism evidence="2 3">
    <name type="scientific">Symbiodinium microadriaticum</name>
    <name type="common">Dinoflagellate</name>
    <name type="synonym">Zooxanthella microadriatica</name>
    <dbReference type="NCBI Taxonomy" id="2951"/>
    <lineage>
        <taxon>Eukaryota</taxon>
        <taxon>Sar</taxon>
        <taxon>Alveolata</taxon>
        <taxon>Dinophyceae</taxon>
        <taxon>Suessiales</taxon>
        <taxon>Symbiodiniaceae</taxon>
        <taxon>Symbiodinium</taxon>
    </lineage>
</organism>
<proteinExistence type="predicted"/>
<accession>A0A1Q9D6T1</accession>
<evidence type="ECO:0000313" key="2">
    <source>
        <dbReference type="EMBL" id="OLP90875.1"/>
    </source>
</evidence>
<protein>
    <submittedName>
        <fullName evidence="2">Uncharacterized protein</fullName>
    </submittedName>
</protein>
<reference evidence="2 3" key="1">
    <citation type="submission" date="2016-02" db="EMBL/GenBank/DDBJ databases">
        <title>Genome analysis of coral dinoflagellate symbionts highlights evolutionary adaptations to a symbiotic lifestyle.</title>
        <authorList>
            <person name="Aranda M."/>
            <person name="Li Y."/>
            <person name="Liew Y.J."/>
            <person name="Baumgarten S."/>
            <person name="Simakov O."/>
            <person name="Wilson M."/>
            <person name="Piel J."/>
            <person name="Ashoor H."/>
            <person name="Bougouffa S."/>
            <person name="Bajic V.B."/>
            <person name="Ryu T."/>
            <person name="Ravasi T."/>
            <person name="Bayer T."/>
            <person name="Micklem G."/>
            <person name="Kim H."/>
            <person name="Bhak J."/>
            <person name="Lajeunesse T.C."/>
            <person name="Voolstra C.R."/>
        </authorList>
    </citation>
    <scope>NUCLEOTIDE SEQUENCE [LARGE SCALE GENOMIC DNA]</scope>
    <source>
        <strain evidence="2 3">CCMP2467</strain>
    </source>
</reference>
<evidence type="ECO:0000256" key="1">
    <source>
        <dbReference type="SAM" id="MobiDB-lite"/>
    </source>
</evidence>